<name>A0ABQ9JJK8_9CUCU</name>
<dbReference type="Proteomes" id="UP001162164">
    <property type="component" value="Unassembled WGS sequence"/>
</dbReference>
<sequence length="104" mass="11843">MSAFAFFVKTELLLQSDIAQWRPGIFVRKAKERTYMPVNAKTYQIQSQHTKTPAQGFAAELAPKYSVPYTVIRIISPVVYDLKSANGKRLKRVHVRKTVTDEGN</sequence>
<comment type="caution">
    <text evidence="1">The sequence shown here is derived from an EMBL/GenBank/DDBJ whole genome shotgun (WGS) entry which is preliminary data.</text>
</comment>
<protein>
    <submittedName>
        <fullName evidence="1">Uncharacterized protein</fullName>
    </submittedName>
</protein>
<gene>
    <name evidence="1" type="ORF">NQ317_018972</name>
</gene>
<organism evidence="1 2">
    <name type="scientific">Molorchus minor</name>
    <dbReference type="NCBI Taxonomy" id="1323400"/>
    <lineage>
        <taxon>Eukaryota</taxon>
        <taxon>Metazoa</taxon>
        <taxon>Ecdysozoa</taxon>
        <taxon>Arthropoda</taxon>
        <taxon>Hexapoda</taxon>
        <taxon>Insecta</taxon>
        <taxon>Pterygota</taxon>
        <taxon>Neoptera</taxon>
        <taxon>Endopterygota</taxon>
        <taxon>Coleoptera</taxon>
        <taxon>Polyphaga</taxon>
        <taxon>Cucujiformia</taxon>
        <taxon>Chrysomeloidea</taxon>
        <taxon>Cerambycidae</taxon>
        <taxon>Lamiinae</taxon>
        <taxon>Monochamini</taxon>
        <taxon>Molorchus</taxon>
    </lineage>
</organism>
<reference evidence="1" key="1">
    <citation type="journal article" date="2023" name="Insect Mol. Biol.">
        <title>Genome sequencing provides insights into the evolution of gene families encoding plant cell wall-degrading enzymes in longhorned beetles.</title>
        <authorList>
            <person name="Shin N.R."/>
            <person name="Okamura Y."/>
            <person name="Kirsch R."/>
            <person name="Pauchet Y."/>
        </authorList>
    </citation>
    <scope>NUCLEOTIDE SEQUENCE</scope>
    <source>
        <strain evidence="1">MMC_N1</strain>
    </source>
</reference>
<accession>A0ABQ9JJK8</accession>
<evidence type="ECO:0000313" key="2">
    <source>
        <dbReference type="Proteomes" id="UP001162164"/>
    </source>
</evidence>
<dbReference type="EMBL" id="JAPWTJ010000473">
    <property type="protein sequence ID" value="KAJ8978104.1"/>
    <property type="molecule type" value="Genomic_DNA"/>
</dbReference>
<keyword evidence="2" id="KW-1185">Reference proteome</keyword>
<proteinExistence type="predicted"/>
<evidence type="ECO:0000313" key="1">
    <source>
        <dbReference type="EMBL" id="KAJ8978104.1"/>
    </source>
</evidence>